<dbReference type="RefSeq" id="WP_138603820.1">
    <property type="nucleotide sequence ID" value="NZ_VCIA01000001.1"/>
</dbReference>
<dbReference type="Gene3D" id="3.30.565.40">
    <property type="entry name" value="Fervidobacterium nodosum Rt17-B1 like"/>
    <property type="match status" value="1"/>
</dbReference>
<protein>
    <submittedName>
        <fullName evidence="2">DUF3298 domain-containing protein</fullName>
    </submittedName>
</protein>
<organism evidence="2 3">
    <name type="scientific">Lentibacillus cibarius</name>
    <dbReference type="NCBI Taxonomy" id="2583219"/>
    <lineage>
        <taxon>Bacteria</taxon>
        <taxon>Bacillati</taxon>
        <taxon>Bacillota</taxon>
        <taxon>Bacilli</taxon>
        <taxon>Bacillales</taxon>
        <taxon>Bacillaceae</taxon>
        <taxon>Lentibacillus</taxon>
    </lineage>
</organism>
<dbReference type="EMBL" id="VCIA01000001">
    <property type="protein sequence ID" value="TMN22924.1"/>
    <property type="molecule type" value="Genomic_DNA"/>
</dbReference>
<reference evidence="2 3" key="1">
    <citation type="submission" date="2019-05" db="EMBL/GenBank/DDBJ databases">
        <title>Genomic analysis of Lentibacillus sp. NKC220-2.</title>
        <authorList>
            <person name="Oh Y.J."/>
        </authorList>
    </citation>
    <scope>NUCLEOTIDE SEQUENCE [LARGE SCALE GENOMIC DNA]</scope>
    <source>
        <strain evidence="2 3">NKC220-2</strain>
    </source>
</reference>
<gene>
    <name evidence="2" type="ORF">FFL34_13130</name>
</gene>
<dbReference type="InterPro" id="IPR037126">
    <property type="entry name" value="PdaC/RsiV-like_sf"/>
</dbReference>
<feature type="domain" description="DUF3298" evidence="1">
    <location>
        <begin position="115"/>
        <end position="184"/>
    </location>
</feature>
<accession>A0A5S3QLV2</accession>
<dbReference type="Proteomes" id="UP000306980">
    <property type="component" value="Unassembled WGS sequence"/>
</dbReference>
<proteinExistence type="predicted"/>
<evidence type="ECO:0000259" key="1">
    <source>
        <dbReference type="Pfam" id="PF11738"/>
    </source>
</evidence>
<dbReference type="AlphaFoldDB" id="A0A5S3QLV2"/>
<dbReference type="InterPro" id="IPR021729">
    <property type="entry name" value="DUF3298"/>
</dbReference>
<evidence type="ECO:0000313" key="2">
    <source>
        <dbReference type="EMBL" id="TMN22924.1"/>
    </source>
</evidence>
<name>A0A5S3QLV2_9BACI</name>
<comment type="caution">
    <text evidence="2">The sequence shown here is derived from an EMBL/GenBank/DDBJ whole genome shotgun (WGS) entry which is preliminary data.</text>
</comment>
<dbReference type="Gene3D" id="3.90.640.20">
    <property type="entry name" value="Heat-shock cognate protein, ATPase"/>
    <property type="match status" value="1"/>
</dbReference>
<dbReference type="OrthoDB" id="5637at2"/>
<evidence type="ECO:0000313" key="3">
    <source>
        <dbReference type="Proteomes" id="UP000306980"/>
    </source>
</evidence>
<dbReference type="Pfam" id="PF11738">
    <property type="entry name" value="DUF3298"/>
    <property type="match status" value="1"/>
</dbReference>
<sequence>MPVSLPVQIEPFSVSGGPNQQVIYPQARMANQSLQGFINQSIIRKTQELINKQVSDMSGSIAEMVGEFEIKNNQRGVLSLTQSNYAIYHMAANGITYMNSSTFDLQNGKECRLRDLFKPGSNYTRRISDIIKRQIAARDIPTINEFTRISPDQSFYIADKTLVIYFQLFEYTPHSFGFPIFPISVYELQDIISETGPLGRMATNN</sequence>